<dbReference type="GO" id="GO:0043137">
    <property type="term" value="P:DNA replication, removal of RNA primer"/>
    <property type="evidence" value="ECO:0007669"/>
    <property type="project" value="TreeGrafter"/>
</dbReference>
<dbReference type="InterPro" id="IPR002156">
    <property type="entry name" value="RNaseH_domain"/>
</dbReference>
<evidence type="ECO:0000256" key="8">
    <source>
        <dbReference type="ARBA" id="ARBA00022722"/>
    </source>
</evidence>
<evidence type="ECO:0000256" key="6">
    <source>
        <dbReference type="ARBA" id="ARBA00012180"/>
    </source>
</evidence>
<comment type="function">
    <text evidence="3">Endonuclease that specifically degrades the RNA of RNA-DNA hybrids.</text>
</comment>
<evidence type="ECO:0000256" key="5">
    <source>
        <dbReference type="ARBA" id="ARBA00011245"/>
    </source>
</evidence>
<dbReference type="CDD" id="cd09278">
    <property type="entry name" value="RNase_HI_prokaryote_like"/>
    <property type="match status" value="1"/>
</dbReference>
<feature type="region of interest" description="Disordered" evidence="13">
    <location>
        <begin position="50"/>
        <end position="70"/>
    </location>
</feature>
<dbReference type="Proteomes" id="UP000886822">
    <property type="component" value="Unassembled WGS sequence"/>
</dbReference>
<dbReference type="GO" id="GO:0004523">
    <property type="term" value="F:RNA-DNA hybrid ribonuclease activity"/>
    <property type="evidence" value="ECO:0007669"/>
    <property type="project" value="UniProtKB-EC"/>
</dbReference>
<feature type="domain" description="RNase H type-1" evidence="14">
    <location>
        <begin position="75"/>
        <end position="231"/>
    </location>
</feature>
<dbReference type="InterPro" id="IPR009027">
    <property type="entry name" value="Ribosomal_bL9/RNase_H1_N"/>
</dbReference>
<dbReference type="InterPro" id="IPR012337">
    <property type="entry name" value="RNaseH-like_sf"/>
</dbReference>
<evidence type="ECO:0000256" key="1">
    <source>
        <dbReference type="ARBA" id="ARBA00000077"/>
    </source>
</evidence>
<evidence type="ECO:0000256" key="3">
    <source>
        <dbReference type="ARBA" id="ARBA00004065"/>
    </source>
</evidence>
<dbReference type="InterPro" id="IPR022892">
    <property type="entry name" value="RNaseHI"/>
</dbReference>
<keyword evidence="11" id="KW-0378">Hydrolase</keyword>
<dbReference type="EMBL" id="DXGJ01000030">
    <property type="protein sequence ID" value="HIW71818.1"/>
    <property type="molecule type" value="Genomic_DNA"/>
</dbReference>
<dbReference type="Gene3D" id="3.30.420.10">
    <property type="entry name" value="Ribonuclease H-like superfamily/Ribonuclease H"/>
    <property type="match status" value="1"/>
</dbReference>
<accession>A0A9D1U4E9</accession>
<keyword evidence="10" id="KW-0255">Endonuclease</keyword>
<protein>
    <recommendedName>
        <fullName evidence="7">Ribonuclease H</fullName>
        <ecNumber evidence="6">3.1.26.4</ecNumber>
    </recommendedName>
</protein>
<organism evidence="15 16">
    <name type="scientific">Candidatus Levilactobacillus faecigallinarum</name>
    <dbReference type="NCBI Taxonomy" id="2838638"/>
    <lineage>
        <taxon>Bacteria</taxon>
        <taxon>Bacillati</taxon>
        <taxon>Bacillota</taxon>
        <taxon>Bacilli</taxon>
        <taxon>Lactobacillales</taxon>
        <taxon>Lactobacillaceae</taxon>
        <taxon>Levilactobacillus</taxon>
    </lineage>
</organism>
<dbReference type="InterPro" id="IPR036397">
    <property type="entry name" value="RNaseH_sf"/>
</dbReference>
<evidence type="ECO:0000256" key="4">
    <source>
        <dbReference type="ARBA" id="ARBA00005300"/>
    </source>
</evidence>
<feature type="region of interest" description="Disordered" evidence="13">
    <location>
        <begin position="236"/>
        <end position="277"/>
    </location>
</feature>
<dbReference type="SUPFAM" id="SSF55658">
    <property type="entry name" value="L9 N-domain-like"/>
    <property type="match status" value="1"/>
</dbReference>
<keyword evidence="8" id="KW-0540">Nuclease</keyword>
<dbReference type="Gene3D" id="3.40.970.10">
    <property type="entry name" value="Ribonuclease H1, N-terminal domain"/>
    <property type="match status" value="1"/>
</dbReference>
<comment type="subunit">
    <text evidence="5">Monomer.</text>
</comment>
<dbReference type="PANTHER" id="PTHR10642">
    <property type="entry name" value="RIBONUCLEASE H1"/>
    <property type="match status" value="1"/>
</dbReference>
<dbReference type="GO" id="GO:0046872">
    <property type="term" value="F:metal ion binding"/>
    <property type="evidence" value="ECO:0007669"/>
    <property type="project" value="UniProtKB-KW"/>
</dbReference>
<evidence type="ECO:0000256" key="2">
    <source>
        <dbReference type="ARBA" id="ARBA00001946"/>
    </source>
</evidence>
<dbReference type="FunFam" id="3.40.970.10:FF:000002">
    <property type="entry name" value="Ribonuclease H"/>
    <property type="match status" value="1"/>
</dbReference>
<dbReference type="PROSITE" id="PS50879">
    <property type="entry name" value="RNASE_H_1"/>
    <property type="match status" value="1"/>
</dbReference>
<evidence type="ECO:0000256" key="11">
    <source>
        <dbReference type="ARBA" id="ARBA00022801"/>
    </source>
</evidence>
<proteinExistence type="inferred from homology"/>
<gene>
    <name evidence="15" type="ORF">H9875_04240</name>
</gene>
<comment type="caution">
    <text evidence="15">The sequence shown here is derived from an EMBL/GenBank/DDBJ whole genome shotgun (WGS) entry which is preliminary data.</text>
</comment>
<evidence type="ECO:0000256" key="13">
    <source>
        <dbReference type="SAM" id="MobiDB-lite"/>
    </source>
</evidence>
<dbReference type="PANTHER" id="PTHR10642:SF26">
    <property type="entry name" value="RIBONUCLEASE H1"/>
    <property type="match status" value="1"/>
</dbReference>
<dbReference type="Pfam" id="PF00075">
    <property type="entry name" value="RNase_H"/>
    <property type="match status" value="1"/>
</dbReference>
<evidence type="ECO:0000259" key="14">
    <source>
        <dbReference type="PROSITE" id="PS50879"/>
    </source>
</evidence>
<evidence type="ECO:0000256" key="9">
    <source>
        <dbReference type="ARBA" id="ARBA00022723"/>
    </source>
</evidence>
<dbReference type="Pfam" id="PF01693">
    <property type="entry name" value="Cauli_VI"/>
    <property type="match status" value="1"/>
</dbReference>
<dbReference type="SUPFAM" id="SSF53098">
    <property type="entry name" value="Ribonuclease H-like"/>
    <property type="match status" value="1"/>
</dbReference>
<reference evidence="15" key="2">
    <citation type="submission" date="2021-04" db="EMBL/GenBank/DDBJ databases">
        <authorList>
            <person name="Gilroy R."/>
        </authorList>
    </citation>
    <scope>NUCLEOTIDE SEQUENCE</scope>
    <source>
        <strain evidence="15">CHK173-259</strain>
    </source>
</reference>
<comment type="catalytic activity">
    <reaction evidence="1">
        <text>Endonucleolytic cleavage to 5'-phosphomonoester.</text>
        <dbReference type="EC" id="3.1.26.4"/>
    </reaction>
</comment>
<comment type="similarity">
    <text evidence="4">Belongs to the RNase H family.</text>
</comment>
<keyword evidence="9" id="KW-0479">Metal-binding</keyword>
<evidence type="ECO:0000256" key="7">
    <source>
        <dbReference type="ARBA" id="ARBA00017721"/>
    </source>
</evidence>
<evidence type="ECO:0000256" key="10">
    <source>
        <dbReference type="ARBA" id="ARBA00022759"/>
    </source>
</evidence>
<keyword evidence="12" id="KW-0460">Magnesium</keyword>
<dbReference type="InterPro" id="IPR037056">
    <property type="entry name" value="RNase_H1_N_sf"/>
</dbReference>
<name>A0A9D1U4E9_9LACO</name>
<evidence type="ECO:0000256" key="12">
    <source>
        <dbReference type="ARBA" id="ARBA00022842"/>
    </source>
</evidence>
<evidence type="ECO:0000313" key="16">
    <source>
        <dbReference type="Proteomes" id="UP000886822"/>
    </source>
</evidence>
<feature type="compositionally biased region" description="Low complexity" evidence="13">
    <location>
        <begin position="238"/>
        <end position="272"/>
    </location>
</feature>
<sequence>MAQKYYAVRKGHHPGIYRTWPETQQQVSGFPGAQYKSFPTEAAARAFMQTGPQVTSRRTGAKTSRSQETTTATKFSAEITVYTDGGSRNTGNVAGGHVRESDKAAWAYRIELPERAVTGSAGEWGASNNRMEIMAFLRALEELDQLGQAAKPIQFVLDSRYVLNAITQGWLAGWKRRGWKRSAGPLANAELWREVDRLLPKFTHLNFNWTKGHATNQGNVFVDHLLNQTMDQMTAGEAAPTTATHQTATPSRPQNTTPAKPKPAAQPASQATIDRSVAAIRDILRDAGMQDHQS</sequence>
<dbReference type="AlphaFoldDB" id="A0A9D1U4E9"/>
<dbReference type="InterPro" id="IPR050092">
    <property type="entry name" value="RNase_H"/>
</dbReference>
<evidence type="ECO:0000313" key="15">
    <source>
        <dbReference type="EMBL" id="HIW71818.1"/>
    </source>
</evidence>
<dbReference type="EC" id="3.1.26.4" evidence="6"/>
<dbReference type="GO" id="GO:0003676">
    <property type="term" value="F:nucleic acid binding"/>
    <property type="evidence" value="ECO:0007669"/>
    <property type="project" value="InterPro"/>
</dbReference>
<comment type="cofactor">
    <cofactor evidence="2">
        <name>Mg(2+)</name>
        <dbReference type="ChEBI" id="CHEBI:18420"/>
    </cofactor>
</comment>
<reference evidence="15" key="1">
    <citation type="journal article" date="2021" name="PeerJ">
        <title>Extensive microbial diversity within the chicken gut microbiome revealed by metagenomics and culture.</title>
        <authorList>
            <person name="Gilroy R."/>
            <person name="Ravi A."/>
            <person name="Getino M."/>
            <person name="Pursley I."/>
            <person name="Horton D.L."/>
            <person name="Alikhan N.F."/>
            <person name="Baker D."/>
            <person name="Gharbi K."/>
            <person name="Hall N."/>
            <person name="Watson M."/>
            <person name="Adriaenssens E.M."/>
            <person name="Foster-Nyarko E."/>
            <person name="Jarju S."/>
            <person name="Secka A."/>
            <person name="Antonio M."/>
            <person name="Oren A."/>
            <person name="Chaudhuri R.R."/>
            <person name="La Ragione R."/>
            <person name="Hildebrand F."/>
            <person name="Pallen M.J."/>
        </authorList>
    </citation>
    <scope>NUCLEOTIDE SEQUENCE</scope>
    <source>
        <strain evidence="15">CHK173-259</strain>
    </source>
</reference>
<dbReference type="InterPro" id="IPR011320">
    <property type="entry name" value="RNase_H1_N"/>
</dbReference>